<sequence length="571" mass="64615">MPMSLDKVFYTQLQGKHEIRVAVIQPGTRHDLVSIQLAVVDLDDEPSYDALSYVWGDSLKLKQILCDGRQTAVTANLYWALARVRSPDKKVAVWADAICINQDDLQERSSQVGYMDRVFSNARRVWVCMGDSTHGQAEQIGKLVRDVLKNGLENRLARLRSEALFHNDGRWRYLSKLLRNPWFGRAWVIQEVGLARSAIVLYGQGQFDYRDFMRVAEWAAGIPMSSQFHIGIRFIHTQWKDWSQRSSGYSFLNLLEHASTLRCTDPRDLVYAFLGHNLARANTGEPIITADYTKPYMEVWQEVMGPLLLENGPRALSAIRHDERSIEENWPSWVPRWNTGYEMNNLVHAAERWSLPYKTLTDTSIAPNGDKLLLAGVGLDEVKASYWMHFFPERSLIVFEDSSTGECKSFNEIYGEYVSSAASRADVAKSFVSAIFGGSMEVDDGGRTLSFTASEDHHPFLRKLFSGGQQSDNKKYKNSTHKCWMVCQFLGSGRSFIVTKKGFFGLAPYIARPGDLCYAIAGARVLFAFRPTAGKKSLRVLGESYLQGFMQGEISRMIEGGQLSETRLTVQ</sequence>
<dbReference type="PANTHER" id="PTHR24148:SF64">
    <property type="entry name" value="HETEROKARYON INCOMPATIBILITY DOMAIN-CONTAINING PROTEIN"/>
    <property type="match status" value="1"/>
</dbReference>
<dbReference type="PANTHER" id="PTHR24148">
    <property type="entry name" value="ANKYRIN REPEAT DOMAIN-CONTAINING PROTEIN 39 HOMOLOG-RELATED"/>
    <property type="match status" value="1"/>
</dbReference>
<dbReference type="OrthoDB" id="2504919at2759"/>
<gene>
    <name evidence="2" type="ORF">B0I35DRAFT_400100</name>
</gene>
<evidence type="ECO:0000313" key="3">
    <source>
        <dbReference type="Proteomes" id="UP000813444"/>
    </source>
</evidence>
<dbReference type="Proteomes" id="UP000813444">
    <property type="component" value="Unassembled WGS sequence"/>
</dbReference>
<organism evidence="2 3">
    <name type="scientific">Stachybotrys elegans</name>
    <dbReference type="NCBI Taxonomy" id="80388"/>
    <lineage>
        <taxon>Eukaryota</taxon>
        <taxon>Fungi</taxon>
        <taxon>Dikarya</taxon>
        <taxon>Ascomycota</taxon>
        <taxon>Pezizomycotina</taxon>
        <taxon>Sordariomycetes</taxon>
        <taxon>Hypocreomycetidae</taxon>
        <taxon>Hypocreales</taxon>
        <taxon>Stachybotryaceae</taxon>
        <taxon>Stachybotrys</taxon>
    </lineage>
</organism>
<feature type="domain" description="Heterokaryon incompatibility" evidence="1">
    <location>
        <begin position="48"/>
        <end position="191"/>
    </location>
</feature>
<keyword evidence="3" id="KW-1185">Reference proteome</keyword>
<protein>
    <submittedName>
        <fullName evidence="2">Heterokaryon incompatibility protein-domain-containing protein</fullName>
    </submittedName>
</protein>
<dbReference type="AlphaFoldDB" id="A0A8K0SB96"/>
<reference evidence="2" key="1">
    <citation type="journal article" date="2021" name="Nat. Commun.">
        <title>Genetic determinants of endophytism in the Arabidopsis root mycobiome.</title>
        <authorList>
            <person name="Mesny F."/>
            <person name="Miyauchi S."/>
            <person name="Thiergart T."/>
            <person name="Pickel B."/>
            <person name="Atanasova L."/>
            <person name="Karlsson M."/>
            <person name="Huettel B."/>
            <person name="Barry K.W."/>
            <person name="Haridas S."/>
            <person name="Chen C."/>
            <person name="Bauer D."/>
            <person name="Andreopoulos W."/>
            <person name="Pangilinan J."/>
            <person name="LaButti K."/>
            <person name="Riley R."/>
            <person name="Lipzen A."/>
            <person name="Clum A."/>
            <person name="Drula E."/>
            <person name="Henrissat B."/>
            <person name="Kohler A."/>
            <person name="Grigoriev I.V."/>
            <person name="Martin F.M."/>
            <person name="Hacquard S."/>
        </authorList>
    </citation>
    <scope>NUCLEOTIDE SEQUENCE</scope>
    <source>
        <strain evidence="2">MPI-CAGE-CH-0235</strain>
    </source>
</reference>
<dbReference type="InterPro" id="IPR052895">
    <property type="entry name" value="HetReg/Transcr_Mod"/>
</dbReference>
<dbReference type="EMBL" id="JAGPNK010000018">
    <property type="protein sequence ID" value="KAH7305455.1"/>
    <property type="molecule type" value="Genomic_DNA"/>
</dbReference>
<dbReference type="Pfam" id="PF26639">
    <property type="entry name" value="Het-6_barrel"/>
    <property type="match status" value="1"/>
</dbReference>
<name>A0A8K0SB96_9HYPO</name>
<dbReference type="Pfam" id="PF06985">
    <property type="entry name" value="HET"/>
    <property type="match status" value="1"/>
</dbReference>
<evidence type="ECO:0000313" key="2">
    <source>
        <dbReference type="EMBL" id="KAH7305455.1"/>
    </source>
</evidence>
<comment type="caution">
    <text evidence="2">The sequence shown here is derived from an EMBL/GenBank/DDBJ whole genome shotgun (WGS) entry which is preliminary data.</text>
</comment>
<accession>A0A8K0SB96</accession>
<dbReference type="InterPro" id="IPR010730">
    <property type="entry name" value="HET"/>
</dbReference>
<proteinExistence type="predicted"/>
<evidence type="ECO:0000259" key="1">
    <source>
        <dbReference type="Pfam" id="PF06985"/>
    </source>
</evidence>